<dbReference type="CDD" id="cd00118">
    <property type="entry name" value="LysM"/>
    <property type="match status" value="1"/>
</dbReference>
<evidence type="ECO:0000256" key="6">
    <source>
        <dbReference type="ARBA" id="ARBA00022807"/>
    </source>
</evidence>
<dbReference type="GO" id="GO:0008234">
    <property type="term" value="F:cysteine-type peptidase activity"/>
    <property type="evidence" value="ECO:0007669"/>
    <property type="project" value="UniProtKB-KW"/>
</dbReference>
<gene>
    <name evidence="10" type="ORF">SAMN05444406_1056</name>
</gene>
<proteinExistence type="inferred from homology"/>
<reference evidence="10 11" key="1">
    <citation type="submission" date="2016-10" db="EMBL/GenBank/DDBJ databases">
        <authorList>
            <person name="de Groot N.N."/>
        </authorList>
    </citation>
    <scope>NUCLEOTIDE SEQUENCE [LARGE SCALE GENOMIC DNA]</scope>
    <source>
        <strain evidence="10 11">DSM 20678</strain>
    </source>
</reference>
<dbReference type="Pfam" id="PF00877">
    <property type="entry name" value="NLPC_P60"/>
    <property type="match status" value="1"/>
</dbReference>
<keyword evidence="2" id="KW-0645">Protease</keyword>
<dbReference type="InterPro" id="IPR018392">
    <property type="entry name" value="LysM"/>
</dbReference>
<evidence type="ECO:0000259" key="7">
    <source>
        <dbReference type="PROSITE" id="PS51109"/>
    </source>
</evidence>
<keyword evidence="3" id="KW-0732">Signal</keyword>
<dbReference type="InterPro" id="IPR000064">
    <property type="entry name" value="NLP_P60_dom"/>
</dbReference>
<keyword evidence="6" id="KW-0788">Thiol protease</keyword>
<evidence type="ECO:0000259" key="9">
    <source>
        <dbReference type="PROSITE" id="PS51935"/>
    </source>
</evidence>
<evidence type="ECO:0000256" key="5">
    <source>
        <dbReference type="ARBA" id="ARBA00022801"/>
    </source>
</evidence>
<evidence type="ECO:0000313" key="10">
    <source>
        <dbReference type="EMBL" id="SFP85048.1"/>
    </source>
</evidence>
<feature type="domain" description="NlpC/P60" evidence="9">
    <location>
        <begin position="352"/>
        <end position="471"/>
    </location>
</feature>
<dbReference type="SMART" id="SM01208">
    <property type="entry name" value="G5"/>
    <property type="match status" value="1"/>
</dbReference>
<dbReference type="PANTHER" id="PTHR47053:SF1">
    <property type="entry name" value="MUREIN DD-ENDOPEPTIDASE MEPH-RELATED"/>
    <property type="match status" value="1"/>
</dbReference>
<dbReference type="AlphaFoldDB" id="A0A1I5TPX9"/>
<dbReference type="InterPro" id="IPR051202">
    <property type="entry name" value="Peptidase_C40"/>
</dbReference>
<name>A0A1I5TPX9_9FIRM</name>
<dbReference type="PROSITE" id="PS51109">
    <property type="entry name" value="G5"/>
    <property type="match status" value="1"/>
</dbReference>
<dbReference type="Pfam" id="PF01476">
    <property type="entry name" value="LysM"/>
    <property type="match status" value="1"/>
</dbReference>
<accession>A0A1I5TPX9</accession>
<keyword evidence="11" id="KW-1185">Reference proteome</keyword>
<dbReference type="PROSITE" id="PS51782">
    <property type="entry name" value="LYSM"/>
    <property type="match status" value="1"/>
</dbReference>
<dbReference type="InterPro" id="IPR038765">
    <property type="entry name" value="Papain-like_cys_pep_sf"/>
</dbReference>
<dbReference type="Gene3D" id="2.20.230.10">
    <property type="entry name" value="Resuscitation-promoting factor rpfb"/>
    <property type="match status" value="1"/>
</dbReference>
<dbReference type="Gene3D" id="3.10.350.10">
    <property type="entry name" value="LysM domain"/>
    <property type="match status" value="1"/>
</dbReference>
<keyword evidence="4" id="KW-0677">Repeat</keyword>
<dbReference type="PROSITE" id="PS51935">
    <property type="entry name" value="NLPC_P60"/>
    <property type="match status" value="1"/>
</dbReference>
<keyword evidence="5 10" id="KW-0378">Hydrolase</keyword>
<dbReference type="OrthoDB" id="9808890at2"/>
<evidence type="ECO:0000256" key="2">
    <source>
        <dbReference type="ARBA" id="ARBA00022670"/>
    </source>
</evidence>
<evidence type="ECO:0000256" key="3">
    <source>
        <dbReference type="ARBA" id="ARBA00022729"/>
    </source>
</evidence>
<feature type="domain" description="LysM" evidence="8">
    <location>
        <begin position="198"/>
        <end position="242"/>
    </location>
</feature>
<feature type="domain" description="G5" evidence="7">
    <location>
        <begin position="249"/>
        <end position="329"/>
    </location>
</feature>
<evidence type="ECO:0000259" key="8">
    <source>
        <dbReference type="PROSITE" id="PS51782"/>
    </source>
</evidence>
<organism evidence="10 11">
    <name type="scientific">Caldicoprobacter faecalis</name>
    <dbReference type="NCBI Taxonomy" id="937334"/>
    <lineage>
        <taxon>Bacteria</taxon>
        <taxon>Bacillati</taxon>
        <taxon>Bacillota</taxon>
        <taxon>Clostridia</taxon>
        <taxon>Caldicoprobacterales</taxon>
        <taxon>Caldicoprobacteraceae</taxon>
        <taxon>Caldicoprobacter</taxon>
    </lineage>
</organism>
<dbReference type="SUPFAM" id="SSF54106">
    <property type="entry name" value="LysM domain"/>
    <property type="match status" value="1"/>
</dbReference>
<evidence type="ECO:0000256" key="1">
    <source>
        <dbReference type="ARBA" id="ARBA00007074"/>
    </source>
</evidence>
<dbReference type="STRING" id="937334.SAMN05444406_1056"/>
<dbReference type="RefSeq" id="WP_092282019.1">
    <property type="nucleotide sequence ID" value="NZ_FOXR01000005.1"/>
</dbReference>
<dbReference type="Proteomes" id="UP000198577">
    <property type="component" value="Unassembled WGS sequence"/>
</dbReference>
<comment type="similarity">
    <text evidence="1">Belongs to the peptidase C40 family.</text>
</comment>
<protein>
    <submittedName>
        <fullName evidence="10">Cell wall-associated hydrolase, NlpC family</fullName>
    </submittedName>
</protein>
<dbReference type="InterPro" id="IPR011098">
    <property type="entry name" value="G5_dom"/>
</dbReference>
<dbReference type="PANTHER" id="PTHR47053">
    <property type="entry name" value="MUREIN DD-ENDOPEPTIDASE MEPH-RELATED"/>
    <property type="match status" value="1"/>
</dbReference>
<evidence type="ECO:0000313" key="11">
    <source>
        <dbReference type="Proteomes" id="UP000198577"/>
    </source>
</evidence>
<dbReference type="Gene3D" id="3.90.1720.10">
    <property type="entry name" value="endopeptidase domain like (from Nostoc punctiforme)"/>
    <property type="match status" value="1"/>
</dbReference>
<dbReference type="EMBL" id="FOXR01000005">
    <property type="protein sequence ID" value="SFP85048.1"/>
    <property type="molecule type" value="Genomic_DNA"/>
</dbReference>
<dbReference type="InterPro" id="IPR036779">
    <property type="entry name" value="LysM_dom_sf"/>
</dbReference>
<sequence>MKNFKVTSVMLLGIWVVVCLTGFVWIGQDEVAVAGYTPTPSFIMMVDGKEVGTVKSAAKGLAIYDDVVEKLLQGYGDGVFVDASVRFKEAVTGNVRISSENELAQAIEQAIVVKSNAYAVVINGQKVCYVRDSKVAQDVLEEIKSSYVQAIQQSGNSQLQEAFFKEDISYHEEIVPFNQIVDKDKAISILKQGTEEIKEYEVKEGDTLWSIARAHGIPFSVLEQANAGMDIDNLRPGDKIKLTLERQLVTVVTKERQKNVEEIPFETEIQMDNTLEKGKTKVIKEGEKGQKEVYVLITKENGEEVKREVLEEKVIKEPVKRIVAKGTKVRPRVVTPVYPQPAVPSSESGRGSARGGDVVAFAMQYLGRPYVYGAEGPNAFDCSGFTHYVYRHFGIYLPRTAYGQRSVGVPVSRQDLAPGDLVLFSRPNHVGIYIGGGQFIHASSGSRKAICIDNLSSSTYTRRYVGARRVLN</sequence>
<evidence type="ECO:0000256" key="4">
    <source>
        <dbReference type="ARBA" id="ARBA00022737"/>
    </source>
</evidence>
<dbReference type="Pfam" id="PF07501">
    <property type="entry name" value="G5"/>
    <property type="match status" value="1"/>
</dbReference>
<dbReference type="GO" id="GO:0006508">
    <property type="term" value="P:proteolysis"/>
    <property type="evidence" value="ECO:0007669"/>
    <property type="project" value="UniProtKB-KW"/>
</dbReference>
<dbReference type="SMART" id="SM00257">
    <property type="entry name" value="LysM"/>
    <property type="match status" value="1"/>
</dbReference>
<dbReference type="SUPFAM" id="SSF54001">
    <property type="entry name" value="Cysteine proteinases"/>
    <property type="match status" value="1"/>
</dbReference>